<proteinExistence type="inferred from homology"/>
<dbReference type="InterPro" id="IPR043129">
    <property type="entry name" value="ATPase_NBD"/>
</dbReference>
<dbReference type="Pfam" id="PF16861">
    <property type="entry name" value="Carbam_trans_C"/>
    <property type="match status" value="1"/>
</dbReference>
<dbReference type="PANTHER" id="PTHR34847:SF1">
    <property type="entry name" value="NODULATION PROTEIN U"/>
    <property type="match status" value="1"/>
</dbReference>
<name>A0A1V9EJU5_9BACT</name>
<reference evidence="5" key="1">
    <citation type="submission" date="2016-04" db="EMBL/GenBank/DDBJ databases">
        <authorList>
            <person name="Chen L."/>
            <person name="Zhuang W."/>
            <person name="Wang G."/>
        </authorList>
    </citation>
    <scope>NUCLEOTIDE SEQUENCE [LARGE SCALE GENOMIC DNA]</scope>
    <source>
        <strain evidence="5">208</strain>
    </source>
</reference>
<dbReference type="Proteomes" id="UP000192276">
    <property type="component" value="Unassembled WGS sequence"/>
</dbReference>
<dbReference type="InterPro" id="IPR051338">
    <property type="entry name" value="NodU/CmcH_Carbamoyltrnsfr"/>
</dbReference>
<evidence type="ECO:0000256" key="1">
    <source>
        <dbReference type="ARBA" id="ARBA00006129"/>
    </source>
</evidence>
<sequence>MNIIGISAFYHDSACCLIKDGALIAAAQEERFSRLKNDPGLPVKSFKHCLKEGKISINDVDRIAFYENPVKKLSRQLWCGYNYLDPELTKKMDPRRPEKEIRDKLGYEGKIEFVDHHLSHAASSFLFSGYESSAILTVDGVGEWATTTYATGEQNSIRIMEEVCFPDSLGLLYSAITNYLGFNVNSGEYKVMGLAPYGKPVYLDLLLKVIKPGTNGQFSLNMDYFDFTSGTRMFTEKLEALLGNKPRKKESELLAFHLDIAKSLQVLLQDVLLEKSKYLHSITGKENLCLAGGVALNCVANGYILRNGPFKRLFVPPAANDAGGAQGAAAVVYCQLSGKKISTSPLKTTYLGASFSDKEIEIVLKNTSLKGVSYQGRREELLNETAKRLADGKVIGWFQGRAEFGPRALGSRSILADPRNPEMRDRINQMVKKRESFRPFAPVIPEEKCAIYFELDHPSPFMLETCSVKPFHDLPAITHVDNSARVQTVNRRDNAMLADLLSAFEKITDCPILLNTSFNVRGEPIVNSPADALICFSVANLDALVIGDTLIDRNQFQIDELNKLINCFDSTWVPVRTDRGVYTFI</sequence>
<comment type="similarity">
    <text evidence="1">Belongs to the NodU/CmcH family.</text>
</comment>
<protein>
    <submittedName>
        <fullName evidence="4">Carbamoyltransferase</fullName>
    </submittedName>
</protein>
<dbReference type="Gene3D" id="3.90.870.20">
    <property type="entry name" value="Carbamoyltransferase, C-terminal domain"/>
    <property type="match status" value="1"/>
</dbReference>
<evidence type="ECO:0000313" key="5">
    <source>
        <dbReference type="Proteomes" id="UP000192276"/>
    </source>
</evidence>
<dbReference type="Gene3D" id="3.30.420.40">
    <property type="match status" value="2"/>
</dbReference>
<dbReference type="InterPro" id="IPR003696">
    <property type="entry name" value="Carbtransf_dom"/>
</dbReference>
<dbReference type="SUPFAM" id="SSF53067">
    <property type="entry name" value="Actin-like ATPase domain"/>
    <property type="match status" value="1"/>
</dbReference>
<dbReference type="InterPro" id="IPR038152">
    <property type="entry name" value="Carbam_trans_C_sf"/>
</dbReference>
<evidence type="ECO:0000259" key="3">
    <source>
        <dbReference type="Pfam" id="PF16861"/>
    </source>
</evidence>
<dbReference type="CDD" id="cd24098">
    <property type="entry name" value="ASKHA_NBD_TobZ_N"/>
    <property type="match status" value="1"/>
</dbReference>
<feature type="domain" description="Carbamoyltransferase C-terminal" evidence="3">
    <location>
        <begin position="386"/>
        <end position="552"/>
    </location>
</feature>
<keyword evidence="4" id="KW-0808">Transferase</keyword>
<dbReference type="GO" id="GO:0016740">
    <property type="term" value="F:transferase activity"/>
    <property type="evidence" value="ECO:0007669"/>
    <property type="project" value="UniProtKB-KW"/>
</dbReference>
<evidence type="ECO:0000259" key="2">
    <source>
        <dbReference type="Pfam" id="PF02543"/>
    </source>
</evidence>
<dbReference type="InterPro" id="IPR031730">
    <property type="entry name" value="Carbam_trans_C"/>
</dbReference>
<feature type="domain" description="Carbamoyltransferase" evidence="2">
    <location>
        <begin position="3"/>
        <end position="329"/>
    </location>
</feature>
<gene>
    <name evidence="4" type="ORF">A4R26_32010</name>
</gene>
<dbReference type="STRING" id="550983.A4R26_32010"/>
<dbReference type="AlphaFoldDB" id="A0A1V9EJU5"/>
<dbReference type="OrthoDB" id="9780777at2"/>
<comment type="caution">
    <text evidence="4">The sequence shown here is derived from an EMBL/GenBank/DDBJ whole genome shotgun (WGS) entry which is preliminary data.</text>
</comment>
<dbReference type="RefSeq" id="WP_081171072.1">
    <property type="nucleotide sequence ID" value="NZ_LWBP01000246.1"/>
</dbReference>
<dbReference type="PANTHER" id="PTHR34847">
    <property type="entry name" value="NODULATION PROTEIN U"/>
    <property type="match status" value="1"/>
</dbReference>
<evidence type="ECO:0000313" key="4">
    <source>
        <dbReference type="EMBL" id="OQP46413.1"/>
    </source>
</evidence>
<dbReference type="Pfam" id="PF02543">
    <property type="entry name" value="Carbam_trans_N"/>
    <property type="match status" value="1"/>
</dbReference>
<keyword evidence="5" id="KW-1185">Reference proteome</keyword>
<organism evidence="4 5">
    <name type="scientific">Niastella populi</name>
    <dbReference type="NCBI Taxonomy" id="550983"/>
    <lineage>
        <taxon>Bacteria</taxon>
        <taxon>Pseudomonadati</taxon>
        <taxon>Bacteroidota</taxon>
        <taxon>Chitinophagia</taxon>
        <taxon>Chitinophagales</taxon>
        <taxon>Chitinophagaceae</taxon>
        <taxon>Niastella</taxon>
    </lineage>
</organism>
<accession>A0A1V9EJU5</accession>
<dbReference type="EMBL" id="LWBP01000246">
    <property type="protein sequence ID" value="OQP46413.1"/>
    <property type="molecule type" value="Genomic_DNA"/>
</dbReference>